<dbReference type="EMBL" id="JAQQWN010000002">
    <property type="protein sequence ID" value="KAK8093936.1"/>
    <property type="molecule type" value="Genomic_DNA"/>
</dbReference>
<accession>A0ABR1XB46</accession>
<evidence type="ECO:0000313" key="2">
    <source>
        <dbReference type="Proteomes" id="UP001433268"/>
    </source>
</evidence>
<comment type="caution">
    <text evidence="1">The sequence shown here is derived from an EMBL/GenBank/DDBJ whole genome shotgun (WGS) entry which is preliminary data.</text>
</comment>
<sequence length="72" mass="7968">MSRYQAEGSLLDSKLRWPPMTLKYLPDTWASRLTAQLMDSVMGDSCAAEETGGDENEALLRLPVLKQASSHV</sequence>
<gene>
    <name evidence="1" type="ORF">PG997_000621</name>
</gene>
<dbReference type="RefSeq" id="XP_066674709.1">
    <property type="nucleotide sequence ID" value="XM_066804936.1"/>
</dbReference>
<evidence type="ECO:0000313" key="1">
    <source>
        <dbReference type="EMBL" id="KAK8093936.1"/>
    </source>
</evidence>
<keyword evidence="2" id="KW-1185">Reference proteome</keyword>
<organism evidence="1 2">
    <name type="scientific">Apiospora hydei</name>
    <dbReference type="NCBI Taxonomy" id="1337664"/>
    <lineage>
        <taxon>Eukaryota</taxon>
        <taxon>Fungi</taxon>
        <taxon>Dikarya</taxon>
        <taxon>Ascomycota</taxon>
        <taxon>Pezizomycotina</taxon>
        <taxon>Sordariomycetes</taxon>
        <taxon>Xylariomycetidae</taxon>
        <taxon>Amphisphaeriales</taxon>
        <taxon>Apiosporaceae</taxon>
        <taxon>Apiospora</taxon>
    </lineage>
</organism>
<proteinExistence type="predicted"/>
<dbReference type="Proteomes" id="UP001433268">
    <property type="component" value="Unassembled WGS sequence"/>
</dbReference>
<name>A0ABR1XB46_9PEZI</name>
<protein>
    <submittedName>
        <fullName evidence="1">Uncharacterized protein</fullName>
    </submittedName>
</protein>
<dbReference type="GeneID" id="92037996"/>
<reference evidence="1 2" key="1">
    <citation type="submission" date="2023-01" db="EMBL/GenBank/DDBJ databases">
        <title>Analysis of 21 Apiospora genomes using comparative genomics revels a genus with tremendous synthesis potential of carbohydrate active enzymes and secondary metabolites.</title>
        <authorList>
            <person name="Sorensen T."/>
        </authorList>
    </citation>
    <scope>NUCLEOTIDE SEQUENCE [LARGE SCALE GENOMIC DNA]</scope>
    <source>
        <strain evidence="1 2">CBS 114990</strain>
    </source>
</reference>